<dbReference type="OrthoDB" id="9773683at2"/>
<feature type="transmembrane region" description="Helical" evidence="7">
    <location>
        <begin position="145"/>
        <end position="169"/>
    </location>
</feature>
<dbReference type="RefSeq" id="WP_068136616.1">
    <property type="nucleotide sequence ID" value="NZ_AP014924.1"/>
</dbReference>
<dbReference type="InterPro" id="IPR000515">
    <property type="entry name" value="MetI-like"/>
</dbReference>
<proteinExistence type="inferred from homology"/>
<reference evidence="10" key="2">
    <citation type="journal article" date="2016" name="Int. J. Syst. Evol. Microbiol.">
        <title>Complete genome sequence and cell structure of Limnochorda pilosa, a Gram-negative spore-former within the phylum Firmicutes.</title>
        <authorList>
            <person name="Watanabe M."/>
            <person name="Kojima H."/>
            <person name="Fukui M."/>
        </authorList>
    </citation>
    <scope>NUCLEOTIDE SEQUENCE [LARGE SCALE GENOMIC DNA]</scope>
    <source>
        <strain evidence="10">HC45</strain>
    </source>
</reference>
<evidence type="ECO:0000256" key="5">
    <source>
        <dbReference type="ARBA" id="ARBA00022989"/>
    </source>
</evidence>
<evidence type="ECO:0000313" key="9">
    <source>
        <dbReference type="EMBL" id="BAS27569.1"/>
    </source>
</evidence>
<evidence type="ECO:0000256" key="6">
    <source>
        <dbReference type="ARBA" id="ARBA00023136"/>
    </source>
</evidence>
<keyword evidence="10" id="KW-1185">Reference proteome</keyword>
<dbReference type="InterPro" id="IPR045621">
    <property type="entry name" value="BPD_transp_1_N"/>
</dbReference>
<evidence type="ECO:0000256" key="2">
    <source>
        <dbReference type="ARBA" id="ARBA00022448"/>
    </source>
</evidence>
<dbReference type="Proteomes" id="UP000065807">
    <property type="component" value="Chromosome"/>
</dbReference>
<comment type="subcellular location">
    <subcellularLocation>
        <location evidence="1 7">Cell membrane</location>
        <topology evidence="1 7">Multi-pass membrane protein</topology>
    </subcellularLocation>
</comment>
<protein>
    <submittedName>
        <fullName evidence="9">Peptide ABC transporter permease</fullName>
    </submittedName>
</protein>
<keyword evidence="6 7" id="KW-0472">Membrane</keyword>
<keyword evidence="3" id="KW-1003">Cell membrane</keyword>
<dbReference type="PANTHER" id="PTHR43163">
    <property type="entry name" value="DIPEPTIDE TRANSPORT SYSTEM PERMEASE PROTEIN DPPB-RELATED"/>
    <property type="match status" value="1"/>
</dbReference>
<evidence type="ECO:0000256" key="7">
    <source>
        <dbReference type="RuleBase" id="RU363032"/>
    </source>
</evidence>
<evidence type="ECO:0000256" key="1">
    <source>
        <dbReference type="ARBA" id="ARBA00004651"/>
    </source>
</evidence>
<dbReference type="PROSITE" id="PS50928">
    <property type="entry name" value="ABC_TM1"/>
    <property type="match status" value="1"/>
</dbReference>
<gene>
    <name evidence="9" type="ORF">LIP_1723</name>
</gene>
<dbReference type="PANTHER" id="PTHR43163:SF6">
    <property type="entry name" value="DIPEPTIDE TRANSPORT SYSTEM PERMEASE PROTEIN DPPB-RELATED"/>
    <property type="match status" value="1"/>
</dbReference>
<dbReference type="Gene3D" id="1.10.3720.10">
    <property type="entry name" value="MetI-like"/>
    <property type="match status" value="1"/>
</dbReference>
<evidence type="ECO:0000259" key="8">
    <source>
        <dbReference type="PROSITE" id="PS50928"/>
    </source>
</evidence>
<dbReference type="Pfam" id="PF19300">
    <property type="entry name" value="BPD_transp_1_N"/>
    <property type="match status" value="1"/>
</dbReference>
<organism evidence="9 10">
    <name type="scientific">Limnochorda pilosa</name>
    <dbReference type="NCBI Taxonomy" id="1555112"/>
    <lineage>
        <taxon>Bacteria</taxon>
        <taxon>Bacillati</taxon>
        <taxon>Bacillota</taxon>
        <taxon>Limnochordia</taxon>
        <taxon>Limnochordales</taxon>
        <taxon>Limnochordaceae</taxon>
        <taxon>Limnochorda</taxon>
    </lineage>
</organism>
<feature type="transmembrane region" description="Helical" evidence="7">
    <location>
        <begin position="264"/>
        <end position="290"/>
    </location>
</feature>
<dbReference type="Pfam" id="PF00528">
    <property type="entry name" value="BPD_transp_1"/>
    <property type="match status" value="1"/>
</dbReference>
<keyword evidence="5 7" id="KW-1133">Transmembrane helix</keyword>
<comment type="similarity">
    <text evidence="7">Belongs to the binding-protein-dependent transport system permease family.</text>
</comment>
<dbReference type="STRING" id="1555112.LIP_1723"/>
<sequence>MGRLSGLGRYAVSRLVVTVPMLLVLLTVVFLVLRVMPGDPAQAILGGRNVPPETAAALRARLGLDEPLPLQYVHYLGSVARGDLGVSARTGNEVWEDILGKIPATLELAVFAMLVAVPIGLWSGIHASTHHDQPRDHALRVLNVASFAIFIPWFGMVLQLVFSVFLKWLPVGGRLEVLHLYTFRGATGLYVLDALLAGNGAVLADALRHLVLPALTLGLLLSGLVGRMSRSSMLEVLDQEYINAARAKGLSERRVVYGHALRNALIPIVTVVGLQFALLMAGAILTEVTFAWPGLARYLLDSITARDFNAIQGSVVFIALFVTTINLLVDLAYGILDPRVRY</sequence>
<dbReference type="GO" id="GO:0005886">
    <property type="term" value="C:plasma membrane"/>
    <property type="evidence" value="ECO:0007669"/>
    <property type="project" value="UniProtKB-SubCell"/>
</dbReference>
<evidence type="ECO:0000313" key="10">
    <source>
        <dbReference type="Proteomes" id="UP000065807"/>
    </source>
</evidence>
<dbReference type="GO" id="GO:0055085">
    <property type="term" value="P:transmembrane transport"/>
    <property type="evidence" value="ECO:0007669"/>
    <property type="project" value="InterPro"/>
</dbReference>
<dbReference type="InterPro" id="IPR035906">
    <property type="entry name" value="MetI-like_sf"/>
</dbReference>
<dbReference type="AlphaFoldDB" id="A0A0K2SL46"/>
<accession>A0A0K2SL46</accession>
<feature type="transmembrane region" description="Helical" evidence="7">
    <location>
        <begin position="12"/>
        <end position="33"/>
    </location>
</feature>
<evidence type="ECO:0000256" key="4">
    <source>
        <dbReference type="ARBA" id="ARBA00022692"/>
    </source>
</evidence>
<feature type="domain" description="ABC transmembrane type-1" evidence="8">
    <location>
        <begin position="102"/>
        <end position="333"/>
    </location>
</feature>
<dbReference type="EMBL" id="AP014924">
    <property type="protein sequence ID" value="BAS27569.1"/>
    <property type="molecule type" value="Genomic_DNA"/>
</dbReference>
<name>A0A0K2SL46_LIMPI</name>
<feature type="transmembrane region" description="Helical" evidence="7">
    <location>
        <begin position="181"/>
        <end position="204"/>
    </location>
</feature>
<keyword evidence="4 7" id="KW-0812">Transmembrane</keyword>
<dbReference type="CDD" id="cd06261">
    <property type="entry name" value="TM_PBP2"/>
    <property type="match status" value="1"/>
</dbReference>
<dbReference type="KEGG" id="lpil:LIP_1723"/>
<keyword evidence="2 7" id="KW-0813">Transport</keyword>
<feature type="transmembrane region" description="Helical" evidence="7">
    <location>
        <begin position="310"/>
        <end position="336"/>
    </location>
</feature>
<evidence type="ECO:0000256" key="3">
    <source>
        <dbReference type="ARBA" id="ARBA00022475"/>
    </source>
</evidence>
<dbReference type="SUPFAM" id="SSF161098">
    <property type="entry name" value="MetI-like"/>
    <property type="match status" value="1"/>
</dbReference>
<feature type="transmembrane region" description="Helical" evidence="7">
    <location>
        <begin position="108"/>
        <end position="125"/>
    </location>
</feature>
<reference evidence="10" key="1">
    <citation type="submission" date="2015-07" db="EMBL/GenBank/DDBJ databases">
        <title>Complete genome sequence and phylogenetic analysis of Limnochorda pilosa.</title>
        <authorList>
            <person name="Watanabe M."/>
            <person name="Kojima H."/>
            <person name="Fukui M."/>
        </authorList>
    </citation>
    <scope>NUCLEOTIDE SEQUENCE [LARGE SCALE GENOMIC DNA]</scope>
    <source>
        <strain evidence="10">HC45</strain>
    </source>
</reference>